<dbReference type="InterPro" id="IPR047192">
    <property type="entry name" value="Euk_RPA1_DBD_C"/>
</dbReference>
<dbReference type="PhylomeDB" id="A0A060TDG7"/>
<evidence type="ECO:0000259" key="12">
    <source>
        <dbReference type="Pfam" id="PF08646"/>
    </source>
</evidence>
<evidence type="ECO:0000256" key="7">
    <source>
        <dbReference type="ARBA" id="ARBA00023125"/>
    </source>
</evidence>
<evidence type="ECO:0000256" key="3">
    <source>
        <dbReference type="ARBA" id="ARBA00022705"/>
    </source>
</evidence>
<dbReference type="Pfam" id="PF01336">
    <property type="entry name" value="tRNA_anti-codon"/>
    <property type="match status" value="1"/>
</dbReference>
<dbReference type="AlphaFoldDB" id="A0A060TDG7"/>
<dbReference type="GO" id="GO:0006260">
    <property type="term" value="P:DNA replication"/>
    <property type="evidence" value="ECO:0007669"/>
    <property type="project" value="UniProtKB-KW"/>
</dbReference>
<dbReference type="InterPro" id="IPR031657">
    <property type="entry name" value="REPA_OB_2"/>
</dbReference>
<organism evidence="14">
    <name type="scientific">Blastobotrys adeninivorans</name>
    <name type="common">Yeast</name>
    <name type="synonym">Arxula adeninivorans</name>
    <dbReference type="NCBI Taxonomy" id="409370"/>
    <lineage>
        <taxon>Eukaryota</taxon>
        <taxon>Fungi</taxon>
        <taxon>Dikarya</taxon>
        <taxon>Ascomycota</taxon>
        <taxon>Saccharomycotina</taxon>
        <taxon>Dipodascomycetes</taxon>
        <taxon>Dipodascales</taxon>
        <taxon>Trichomonascaceae</taxon>
        <taxon>Blastobotrys</taxon>
    </lineage>
</organism>
<dbReference type="Pfam" id="PF16900">
    <property type="entry name" value="REPA_OB_2"/>
    <property type="match status" value="1"/>
</dbReference>
<dbReference type="InterPro" id="IPR004365">
    <property type="entry name" value="NA-bd_OB_tRNA"/>
</dbReference>
<keyword evidence="4 9" id="KW-0479">Metal-binding</keyword>
<evidence type="ECO:0000256" key="2">
    <source>
        <dbReference type="ARBA" id="ARBA00005690"/>
    </source>
</evidence>
<evidence type="ECO:0000256" key="8">
    <source>
        <dbReference type="ARBA" id="ARBA00023242"/>
    </source>
</evidence>
<feature type="domain" description="Replication factor A C-terminal" evidence="12">
    <location>
        <begin position="428"/>
        <end position="574"/>
    </location>
</feature>
<keyword evidence="6 9" id="KW-0862">Zinc</keyword>
<dbReference type="PANTHER" id="PTHR47165:SF4">
    <property type="entry name" value="OS03G0429900 PROTEIN"/>
    <property type="match status" value="1"/>
</dbReference>
<feature type="region of interest" description="Disordered" evidence="10">
    <location>
        <begin position="107"/>
        <end position="158"/>
    </location>
</feature>
<proteinExistence type="inferred from homology"/>
<evidence type="ECO:0000259" key="11">
    <source>
        <dbReference type="Pfam" id="PF01336"/>
    </source>
</evidence>
<comment type="similarity">
    <text evidence="2 9">Belongs to the replication factor A protein 1 family.</text>
</comment>
<evidence type="ECO:0000256" key="5">
    <source>
        <dbReference type="ARBA" id="ARBA00022771"/>
    </source>
</evidence>
<comment type="subcellular location">
    <subcellularLocation>
        <location evidence="1 9">Nucleus</location>
    </subcellularLocation>
</comment>
<dbReference type="GO" id="GO:0008270">
    <property type="term" value="F:zinc ion binding"/>
    <property type="evidence" value="ECO:0007669"/>
    <property type="project" value="UniProtKB-KW"/>
</dbReference>
<keyword evidence="5 9" id="KW-0863">Zinc-finger</keyword>
<evidence type="ECO:0000256" key="4">
    <source>
        <dbReference type="ARBA" id="ARBA00022723"/>
    </source>
</evidence>
<dbReference type="Pfam" id="PF08646">
    <property type="entry name" value="Rep_fac-A_C"/>
    <property type="match status" value="1"/>
</dbReference>
<comment type="subunit">
    <text evidence="9">Component of the heterotrimeric canonical replication protein A complex (RPA).</text>
</comment>
<evidence type="ECO:0000256" key="9">
    <source>
        <dbReference type="RuleBase" id="RU364130"/>
    </source>
</evidence>
<dbReference type="CDD" id="cd04476">
    <property type="entry name" value="RPA1_DBD_C"/>
    <property type="match status" value="1"/>
</dbReference>
<name>A0A060TDG7_BLAAD</name>
<evidence type="ECO:0000256" key="6">
    <source>
        <dbReference type="ARBA" id="ARBA00022833"/>
    </source>
</evidence>
<dbReference type="GO" id="GO:0000781">
    <property type="term" value="C:chromosome, telomeric region"/>
    <property type="evidence" value="ECO:0007669"/>
    <property type="project" value="UniProtKB-ARBA"/>
</dbReference>
<keyword evidence="3 9" id="KW-0235">DNA replication</keyword>
<accession>A0A060TDG7</accession>
<dbReference type="NCBIfam" id="TIGR00617">
    <property type="entry name" value="rpa1"/>
    <property type="match status" value="1"/>
</dbReference>
<keyword evidence="8 9" id="KW-0539">Nucleus</keyword>
<evidence type="ECO:0000259" key="13">
    <source>
        <dbReference type="Pfam" id="PF16900"/>
    </source>
</evidence>
<protein>
    <recommendedName>
        <fullName evidence="9">Replication protein A subunit</fullName>
    </recommendedName>
</protein>
<dbReference type="PANTHER" id="PTHR47165">
    <property type="entry name" value="OS03G0429900 PROTEIN"/>
    <property type="match status" value="1"/>
</dbReference>
<keyword evidence="7 9" id="KW-0238">DNA-binding</keyword>
<dbReference type="FunFam" id="2.40.50.140:FF:000090">
    <property type="entry name" value="Replication protein A subunit"/>
    <property type="match status" value="1"/>
</dbReference>
<evidence type="ECO:0000256" key="1">
    <source>
        <dbReference type="ARBA" id="ARBA00004123"/>
    </source>
</evidence>
<dbReference type="EMBL" id="HG937694">
    <property type="protein sequence ID" value="CDP38834.1"/>
    <property type="molecule type" value="Genomic_DNA"/>
</dbReference>
<dbReference type="InterPro" id="IPR013955">
    <property type="entry name" value="Rep_factor-A_C"/>
</dbReference>
<evidence type="ECO:0000313" key="14">
    <source>
        <dbReference type="EMBL" id="CDP38834.1"/>
    </source>
</evidence>
<dbReference type="InterPro" id="IPR012340">
    <property type="entry name" value="NA-bd_OB-fold"/>
</dbReference>
<dbReference type="GO" id="GO:0006281">
    <property type="term" value="P:DNA repair"/>
    <property type="evidence" value="ECO:0007669"/>
    <property type="project" value="InterPro"/>
</dbReference>
<dbReference type="GO" id="GO:0003697">
    <property type="term" value="F:single-stranded DNA binding"/>
    <property type="evidence" value="ECO:0007669"/>
    <property type="project" value="UniProtKB-ARBA"/>
</dbReference>
<sequence>MSELSFGVFKKLFEGSLSKEDYSAQFPHLIVQLYKSKPLTDKMRFTISDGNHVLQAIYSKEGPSPPDPYSVIKISEYDIFKMEGGRPVVCFNKWELVRPETEKIGNAEPYNRIAGEATTNDNGHKSQSPAPEQQQAPRAQPKPASRPVSSGKPHSNIIPIEALSPYSNTWTIRAKVTMKGDVRKFQTKRGEGQLFNVHLQDETGEIRATGFGDAVDMFYSRFQEGSVYYISRCSVTLAKKQFSNLTNEYELRFEQDSIIEKSDEALEIRPNYTFKPLDKLTEVNNNEFTDVIAVIKEVGDMQHITSRSGRDFDKRELQLVDSSQTAVQCTFWGKSAAQFSASPGSVIALKGVKVGDFGGRTLSVGATTGVAINPDIPEGHQLKGWFDSNGKDQSFSKIKVESNADREPPTLIAKAKQDHLGVAESGDFFTIRASLAYINAKNPLTYLACPNCRKKLTEQTAQEPNTYHCEKCGSDFTDPNYQYAFSFTMADMTDRIWLMSFSVADRLLGLSPEEFAKQTDNDSDKQSQILANVQYNEFLIRVKAQQEEFQDEKRVRYRAVAVYPVNYAQQAMRLAEFCEKY</sequence>
<evidence type="ECO:0000256" key="10">
    <source>
        <dbReference type="SAM" id="MobiDB-lite"/>
    </source>
</evidence>
<comment type="function">
    <text evidence="9">As part of the replication protein A (RPA/RP-A), a single-stranded DNA-binding heterotrimeric complex, may play an essential role in DNA replication, recombination and repair. Binds and stabilizes single-stranded DNA intermediates, preventing complementary DNA reannealing and recruiting different proteins involved in DNA metabolism.</text>
</comment>
<dbReference type="Gene3D" id="2.40.50.140">
    <property type="entry name" value="Nucleic acid-binding proteins"/>
    <property type="match status" value="4"/>
</dbReference>
<reference evidence="14" key="2">
    <citation type="submission" date="2014-06" db="EMBL/GenBank/DDBJ databases">
        <title>The complete genome of Blastobotrys (Arxula) adeninivorans LS3 - a yeast of biotechnological interest.</title>
        <authorList>
            <person name="Kunze G."/>
            <person name="Gaillardin C."/>
            <person name="Czernicka M."/>
            <person name="Durrens P."/>
            <person name="Martin T."/>
            <person name="Boer E."/>
            <person name="Gabaldon T."/>
            <person name="Cruz J."/>
            <person name="Talla E."/>
            <person name="Marck C."/>
            <person name="Goffeau A."/>
            <person name="Barbe V."/>
            <person name="Baret P."/>
            <person name="Baronian K."/>
            <person name="Beier S."/>
            <person name="Bleykasten C."/>
            <person name="Bode R."/>
            <person name="Casaregola S."/>
            <person name="Despons L."/>
            <person name="Fairhead C."/>
            <person name="Giersberg M."/>
            <person name="Gierski P."/>
            <person name="Hahnel U."/>
            <person name="Hartmann A."/>
            <person name="Jankowska D."/>
            <person name="Jubin C."/>
            <person name="Jung P."/>
            <person name="Lafontaine I."/>
            <person name="Leh-Louis V."/>
            <person name="Lemaire M."/>
            <person name="Marcet-Houben M."/>
            <person name="Mascher M."/>
            <person name="Morel G."/>
            <person name="Richard G.-F."/>
            <person name="Riechen J."/>
            <person name="Sacerdot C."/>
            <person name="Sarkar A."/>
            <person name="Savel G."/>
            <person name="Schacherer J."/>
            <person name="Sherman D."/>
            <person name="Straub M.-L."/>
            <person name="Stein N."/>
            <person name="Thierry A."/>
            <person name="Trautwein-Schult A."/>
            <person name="Westhof E."/>
            <person name="Worch S."/>
            <person name="Dujon B."/>
            <person name="Souciet J.-L."/>
            <person name="Wincker P."/>
            <person name="Scholz U."/>
            <person name="Neuveglise N."/>
        </authorList>
    </citation>
    <scope>NUCLEOTIDE SEQUENCE</scope>
    <source>
        <strain evidence="14">LS3</strain>
    </source>
</reference>
<dbReference type="InterPro" id="IPR004591">
    <property type="entry name" value="Rfa1"/>
</dbReference>
<reference evidence="14" key="1">
    <citation type="submission" date="2014-02" db="EMBL/GenBank/DDBJ databases">
        <authorList>
            <person name="Genoscope - CEA"/>
        </authorList>
    </citation>
    <scope>NUCLEOTIDE SEQUENCE</scope>
    <source>
        <strain evidence="14">LS3</strain>
    </source>
</reference>
<feature type="domain" description="Replication protein A OB" evidence="13">
    <location>
        <begin position="277"/>
        <end position="372"/>
    </location>
</feature>
<dbReference type="GO" id="GO:0006310">
    <property type="term" value="P:DNA recombination"/>
    <property type="evidence" value="ECO:0007669"/>
    <property type="project" value="InterPro"/>
</dbReference>
<dbReference type="FunFam" id="2.40.50.140:FF:000064">
    <property type="entry name" value="Replication protein A subunit"/>
    <property type="match status" value="1"/>
</dbReference>
<dbReference type="FunFam" id="2.40.50.140:FF:000041">
    <property type="entry name" value="Replication protein A subunit"/>
    <property type="match status" value="1"/>
</dbReference>
<dbReference type="GO" id="GO:0007004">
    <property type="term" value="P:telomere maintenance via telomerase"/>
    <property type="evidence" value="ECO:0007669"/>
    <property type="project" value="UniProtKB-ARBA"/>
</dbReference>
<dbReference type="CDD" id="cd04474">
    <property type="entry name" value="RPA1_DBD_A"/>
    <property type="match status" value="1"/>
</dbReference>
<dbReference type="SUPFAM" id="SSF50249">
    <property type="entry name" value="Nucleic acid-binding proteins"/>
    <property type="match status" value="3"/>
</dbReference>
<feature type="domain" description="OB" evidence="11">
    <location>
        <begin position="176"/>
        <end position="252"/>
    </location>
</feature>
<dbReference type="GO" id="GO:0005662">
    <property type="term" value="C:DNA replication factor A complex"/>
    <property type="evidence" value="ECO:0007669"/>
    <property type="project" value="UniProtKB-ARBA"/>
</dbReference>
<feature type="compositionally biased region" description="Low complexity" evidence="10">
    <location>
        <begin position="125"/>
        <end position="147"/>
    </location>
</feature>
<dbReference type="CDD" id="cd04475">
    <property type="entry name" value="RPA1_DBD_B"/>
    <property type="match status" value="1"/>
</dbReference>
<gene>
    <name evidence="14" type="ORF">GNLVRS02_ARAD1D43714g</name>
</gene>